<evidence type="ECO:0008006" key="3">
    <source>
        <dbReference type="Google" id="ProtNLM"/>
    </source>
</evidence>
<dbReference type="PROSITE" id="PS51257">
    <property type="entry name" value="PROKAR_LIPOPROTEIN"/>
    <property type="match status" value="1"/>
</dbReference>
<name>A0A1I3UD54_9FLAO</name>
<accession>A0A1I3UD54</accession>
<dbReference type="RefSeq" id="WP_143077775.1">
    <property type="nucleotide sequence ID" value="NZ_FORU01000017.1"/>
</dbReference>
<protein>
    <recommendedName>
        <fullName evidence="3">Lipoprotein</fullName>
    </recommendedName>
</protein>
<organism evidence="1 2">
    <name type="scientific">Myroides guanonis</name>
    <dbReference type="NCBI Taxonomy" id="1150112"/>
    <lineage>
        <taxon>Bacteria</taxon>
        <taxon>Pseudomonadati</taxon>
        <taxon>Bacteroidota</taxon>
        <taxon>Flavobacteriia</taxon>
        <taxon>Flavobacteriales</taxon>
        <taxon>Flavobacteriaceae</taxon>
        <taxon>Myroides</taxon>
    </lineage>
</organism>
<reference evidence="2" key="1">
    <citation type="submission" date="2016-10" db="EMBL/GenBank/DDBJ databases">
        <authorList>
            <person name="Varghese N."/>
            <person name="Submissions S."/>
        </authorList>
    </citation>
    <scope>NUCLEOTIDE SEQUENCE [LARGE SCALE GENOMIC DNA]</scope>
    <source>
        <strain evidence="2">DSM 26542</strain>
    </source>
</reference>
<dbReference type="Proteomes" id="UP000243887">
    <property type="component" value="Unassembled WGS sequence"/>
</dbReference>
<dbReference type="EMBL" id="FORU01000017">
    <property type="protein sequence ID" value="SFJ80805.1"/>
    <property type="molecule type" value="Genomic_DNA"/>
</dbReference>
<proteinExistence type="predicted"/>
<sequence>MIKNFLTFSFLVSFLVISCTDKKTTTSENINSDSLSMEIDTPNEEIEEYRTMDSKTLENINATIARKNLNTPQAILNAYAPKDTTNKDEDYVYEVTKMKSDENATLLLLVEDNMQNDSLKARKVLMRVEYKDNKLKVIQIKESYQCWEWRGHQDWSAVVCQ</sequence>
<dbReference type="AlphaFoldDB" id="A0A1I3UD54"/>
<evidence type="ECO:0000313" key="1">
    <source>
        <dbReference type="EMBL" id="SFJ80805.1"/>
    </source>
</evidence>
<dbReference type="OrthoDB" id="9806939at2"/>
<evidence type="ECO:0000313" key="2">
    <source>
        <dbReference type="Proteomes" id="UP000243887"/>
    </source>
</evidence>
<keyword evidence="2" id="KW-1185">Reference proteome</keyword>
<gene>
    <name evidence="1" type="ORF">SAMN04487893_11726</name>
</gene>